<dbReference type="InterPro" id="IPR014001">
    <property type="entry name" value="Helicase_ATP-bd"/>
</dbReference>
<feature type="coiled-coil region" evidence="7">
    <location>
        <begin position="341"/>
        <end position="368"/>
    </location>
</feature>
<feature type="domain" description="Helicase C-terminal" evidence="10">
    <location>
        <begin position="659"/>
        <end position="805"/>
    </location>
</feature>
<dbReference type="GO" id="GO:0003724">
    <property type="term" value="F:RNA helicase activity"/>
    <property type="evidence" value="ECO:0007669"/>
    <property type="project" value="UniProtKB-EC"/>
</dbReference>
<dbReference type="InterPro" id="IPR027417">
    <property type="entry name" value="P-loop_NTPase"/>
</dbReference>
<dbReference type="Pfam" id="PF00270">
    <property type="entry name" value="DEAD"/>
    <property type="match status" value="1"/>
</dbReference>
<keyword evidence="2" id="KW-0547">Nucleotide-binding</keyword>
<dbReference type="InterPro" id="IPR011545">
    <property type="entry name" value="DEAD/DEAH_box_helicase_dom"/>
</dbReference>
<accession>A0A7R9U272</accession>
<keyword evidence="3" id="KW-0378">Hydrolase</keyword>
<dbReference type="PROSITE" id="PS51192">
    <property type="entry name" value="HELICASE_ATP_BIND_1"/>
    <property type="match status" value="1"/>
</dbReference>
<dbReference type="Gene3D" id="3.40.50.300">
    <property type="entry name" value="P-loop containing nucleotide triphosphate hydrolases"/>
    <property type="match status" value="2"/>
</dbReference>
<feature type="compositionally biased region" description="Basic and acidic residues" evidence="8">
    <location>
        <begin position="245"/>
        <end position="256"/>
    </location>
</feature>
<evidence type="ECO:0000259" key="9">
    <source>
        <dbReference type="PROSITE" id="PS51192"/>
    </source>
</evidence>
<dbReference type="SMART" id="SM00490">
    <property type="entry name" value="HELICc"/>
    <property type="match status" value="1"/>
</dbReference>
<comment type="similarity">
    <text evidence="6">Belongs to the DEAD box helicase family. DDX46/PRP5 subfamily.</text>
</comment>
<dbReference type="GO" id="GO:0003676">
    <property type="term" value="F:nucleic acid binding"/>
    <property type="evidence" value="ECO:0007669"/>
    <property type="project" value="InterPro"/>
</dbReference>
<evidence type="ECO:0000256" key="8">
    <source>
        <dbReference type="SAM" id="MobiDB-lite"/>
    </source>
</evidence>
<sequence length="1079" mass="117224">MNDRNNKRPPPANGVMEMEPKKRFRGPVSQEELERRRERARRFQEAQRLKKQQQSASNAGNSNRQAGAHRLRLSRRRRNRGVSRAGDKALSAFSGEDGSSSGRRKKRLRLSSADLGVEESKQSVPVGQDDEDEVDTLDAFMADLRQNDDLRMQQISDAALSWDYATQNPVAAAASASTGDAQGASMPAPASTAAAKSALMSASVLPSKAAPAAELSAQQADDVAPPLTSPTDRSAAPPEVELDKEDAMYEQDRKEFVLAQQRRMQEAQQPAARAQPAPGAAAPGGNADAAAGRGQAPGASQSGADIKEEDAEEATPGASAEGGSKRVKVELGRLFESEGDVMDEEERKRQEEEAIASIEAEAKKKEVKPVNHDEIDYIPFRKNLYIVPRALARLTQKEVQGKRDKMGIKVRGRACPPPVDKWSQCGLSDRLESLLLKHSWKEPFNIQKQAVPAIMSGRDVIGVAKTGSGKTLAFLLPMFRHILDQVATYPLDEGEGPIGLIMAPARELAVQIASEARKFARSFNLRVAAVYGGAGVKEQIAQLKRGAEVVVCTPGRMIDILTMQAGRLVSFQRVSFVVMDEADRMFDMGFEPQIRMILGQVRPDRQTLLFSATFPKAVERLARQVLKFPLEITVGGKSVASDNIRQIVEVHEDRDKFMRLLQLLGVWFERGSIIVFVQSQDKCDKLFQELVSKGYPCAAIHAAMDQADRDSTLAEFKKGENTLLIATAGVAGRGLDVPSVVMVVNYSCPNHLEDYVHRVGRTGRAGRKGTAYTFISGGEEQHSPTLIKALEQANQEIPPELKAMADRFEAKVAAGQAKKAASGFRGKGFTFDGSEKTEAQRLEDMKRKKTEIELGLRDATEDVDKARLEARLAAEATDRDEIILPSATLTGKQRVVRNADGAGGASRPPAAAAALVQALQASVAPPGTKASVAEAIRRVKAQAVGTKAGAGAATSARMQALAFAQQLNSQYTTQGAGGEREHNTLEVEINDFTVQARQKALSREFTAHIHEMFDVAIVVRGIYVPPGKPVPDGQRPLYIVIESPDRFHAEAARKEILRTLAEETMRSGPSSSAGRYSVL</sequence>
<keyword evidence="5" id="KW-0067">ATP-binding</keyword>
<reference evidence="11" key="1">
    <citation type="submission" date="2021-01" db="EMBL/GenBank/DDBJ databases">
        <authorList>
            <person name="Corre E."/>
            <person name="Pelletier E."/>
            <person name="Niang G."/>
            <person name="Scheremetjew M."/>
            <person name="Finn R."/>
            <person name="Kale V."/>
            <person name="Holt S."/>
            <person name="Cochrane G."/>
            <person name="Meng A."/>
            <person name="Brown T."/>
            <person name="Cohen L."/>
        </authorList>
    </citation>
    <scope>NUCLEOTIDE SEQUENCE</scope>
    <source>
        <strain evidence="11">CCMP2078</strain>
    </source>
</reference>
<evidence type="ECO:0000256" key="5">
    <source>
        <dbReference type="ARBA" id="ARBA00022840"/>
    </source>
</evidence>
<dbReference type="GO" id="GO:0005524">
    <property type="term" value="F:ATP binding"/>
    <property type="evidence" value="ECO:0007669"/>
    <property type="project" value="UniProtKB-KW"/>
</dbReference>
<dbReference type="CDD" id="cd18787">
    <property type="entry name" value="SF2_C_DEAD"/>
    <property type="match status" value="1"/>
</dbReference>
<evidence type="ECO:0000256" key="2">
    <source>
        <dbReference type="ARBA" id="ARBA00022741"/>
    </source>
</evidence>
<keyword evidence="7" id="KW-0175">Coiled coil</keyword>
<evidence type="ECO:0000256" key="3">
    <source>
        <dbReference type="ARBA" id="ARBA00022801"/>
    </source>
</evidence>
<feature type="compositionally biased region" description="Basic residues" evidence="8">
    <location>
        <begin position="67"/>
        <end position="81"/>
    </location>
</feature>
<dbReference type="AlphaFoldDB" id="A0A7R9U272"/>
<dbReference type="PROSITE" id="PS51194">
    <property type="entry name" value="HELICASE_CTER"/>
    <property type="match status" value="1"/>
</dbReference>
<dbReference type="CDD" id="cd17953">
    <property type="entry name" value="DEADc_DDX46"/>
    <property type="match status" value="1"/>
</dbReference>
<evidence type="ECO:0000256" key="7">
    <source>
        <dbReference type="SAM" id="Coils"/>
    </source>
</evidence>
<dbReference type="EC" id="3.6.4.13" evidence="1"/>
<proteinExistence type="inferred from homology"/>
<dbReference type="PANTHER" id="PTHR47958">
    <property type="entry name" value="ATP-DEPENDENT RNA HELICASE DBP3"/>
    <property type="match status" value="1"/>
</dbReference>
<dbReference type="InterPro" id="IPR000629">
    <property type="entry name" value="RNA-helicase_DEAD-box_CS"/>
</dbReference>
<feature type="region of interest" description="Disordered" evidence="8">
    <location>
        <begin position="1"/>
        <end position="133"/>
    </location>
</feature>
<evidence type="ECO:0000256" key="6">
    <source>
        <dbReference type="ARBA" id="ARBA00038511"/>
    </source>
</evidence>
<feature type="compositionally biased region" description="Polar residues" evidence="8">
    <location>
        <begin position="52"/>
        <end position="65"/>
    </location>
</feature>
<evidence type="ECO:0000256" key="1">
    <source>
        <dbReference type="ARBA" id="ARBA00012552"/>
    </source>
</evidence>
<dbReference type="Pfam" id="PF00271">
    <property type="entry name" value="Helicase_C"/>
    <property type="match status" value="1"/>
</dbReference>
<dbReference type="SUPFAM" id="SSF52540">
    <property type="entry name" value="P-loop containing nucleoside triphosphate hydrolases"/>
    <property type="match status" value="1"/>
</dbReference>
<dbReference type="EMBL" id="HBEA01001851">
    <property type="protein sequence ID" value="CAD8251875.1"/>
    <property type="molecule type" value="Transcribed_RNA"/>
</dbReference>
<feature type="compositionally biased region" description="Low complexity" evidence="8">
    <location>
        <begin position="172"/>
        <end position="220"/>
    </location>
</feature>
<feature type="coiled-coil region" evidence="7">
    <location>
        <begin position="842"/>
        <end position="876"/>
    </location>
</feature>
<feature type="compositionally biased region" description="Low complexity" evidence="8">
    <location>
        <begin position="259"/>
        <end position="304"/>
    </location>
</feature>
<gene>
    <name evidence="11" type="ORF">PPYR1160_LOCUS1367</name>
</gene>
<dbReference type="FunFam" id="3.40.50.300:FF:000079">
    <property type="entry name" value="probable ATP-dependent RNA helicase DDX17"/>
    <property type="match status" value="1"/>
</dbReference>
<evidence type="ECO:0000256" key="4">
    <source>
        <dbReference type="ARBA" id="ARBA00022806"/>
    </source>
</evidence>
<name>A0A7R9U272_9STRA</name>
<dbReference type="PROSITE" id="PS00039">
    <property type="entry name" value="DEAD_ATP_HELICASE"/>
    <property type="match status" value="1"/>
</dbReference>
<feature type="domain" description="Helicase ATP-binding" evidence="9">
    <location>
        <begin position="451"/>
        <end position="632"/>
    </location>
</feature>
<dbReference type="Pfam" id="PF23469">
    <property type="entry name" value="KH_12"/>
    <property type="match status" value="1"/>
</dbReference>
<dbReference type="GO" id="GO:0016787">
    <property type="term" value="F:hydrolase activity"/>
    <property type="evidence" value="ECO:0007669"/>
    <property type="project" value="UniProtKB-KW"/>
</dbReference>
<evidence type="ECO:0000313" key="11">
    <source>
        <dbReference type="EMBL" id="CAD8251875.1"/>
    </source>
</evidence>
<feature type="compositionally biased region" description="Basic and acidic residues" evidence="8">
    <location>
        <begin position="32"/>
        <end position="48"/>
    </location>
</feature>
<dbReference type="InterPro" id="IPR001650">
    <property type="entry name" value="Helicase_C-like"/>
</dbReference>
<keyword evidence="4" id="KW-0347">Helicase</keyword>
<feature type="region of interest" description="Disordered" evidence="8">
    <location>
        <begin position="172"/>
        <end position="325"/>
    </location>
</feature>
<organism evidence="11">
    <name type="scientific">Pinguiococcus pyrenoidosus</name>
    <dbReference type="NCBI Taxonomy" id="172671"/>
    <lineage>
        <taxon>Eukaryota</taxon>
        <taxon>Sar</taxon>
        <taxon>Stramenopiles</taxon>
        <taxon>Ochrophyta</taxon>
        <taxon>Pinguiophyceae</taxon>
        <taxon>Pinguiochrysidales</taxon>
        <taxon>Pinguiochrysidaceae</taxon>
        <taxon>Pinguiococcus</taxon>
    </lineage>
</organism>
<dbReference type="InterPro" id="IPR056149">
    <property type="entry name" value="PRP5/DDX46/KHDC4_KH"/>
</dbReference>
<dbReference type="SMART" id="SM00487">
    <property type="entry name" value="DEXDc"/>
    <property type="match status" value="1"/>
</dbReference>
<evidence type="ECO:0000259" key="10">
    <source>
        <dbReference type="PROSITE" id="PS51194"/>
    </source>
</evidence>
<protein>
    <recommendedName>
        <fullName evidence="1">RNA helicase</fullName>
        <ecNumber evidence="1">3.6.4.13</ecNumber>
    </recommendedName>
</protein>